<dbReference type="PANTHER" id="PTHR14097:SF9">
    <property type="entry name" value="EPIMERASE, PUTATIVE (AFU_ORTHOLOGUE AFUA_8G07320)-RELATED"/>
    <property type="match status" value="1"/>
</dbReference>
<evidence type="ECO:0000313" key="3">
    <source>
        <dbReference type="Proteomes" id="UP000316270"/>
    </source>
</evidence>
<dbReference type="Proteomes" id="UP000316270">
    <property type="component" value="Chromosome 14"/>
</dbReference>
<accession>A0A517LK02</accession>
<keyword evidence="3" id="KW-1185">Reference proteome</keyword>
<dbReference type="STRING" id="50376.A0A517LK02"/>
<dbReference type="Gene3D" id="3.40.50.720">
    <property type="entry name" value="NAD(P)-binding Rossmann-like Domain"/>
    <property type="match status" value="1"/>
</dbReference>
<dbReference type="InterPro" id="IPR036291">
    <property type="entry name" value="NAD(P)-bd_dom_sf"/>
</dbReference>
<sequence>MQLIVAGASGYLASEVIRQALSHPKITSVIALARRKVEAPTGTDGSKLKSVIVKDYDFYGEDVKNELGEAGACIWTVAVTPSKSKSMDFDTVRKVCLEDTMLGLKTISEARREGVESLRFVYVSGAAAERDQSKKPSWMPEYSLMRGETENRILDFAKNHNISPCIVKPGLITNGGILKGAFAMVMKWTGMVGSVSIQDIAAVMLEDVVQGINVETLENEDL</sequence>
<gene>
    <name evidence="2" type="ORF">FKW77_003457</name>
</gene>
<reference evidence="2 3" key="1">
    <citation type="submission" date="2019-07" db="EMBL/GenBank/DDBJ databases">
        <title>Finished genome of Venturia effusa.</title>
        <authorList>
            <person name="Young C.A."/>
            <person name="Cox M.P."/>
            <person name="Ganley A.R.D."/>
            <person name="David W.J."/>
        </authorList>
    </citation>
    <scope>NUCLEOTIDE SEQUENCE [LARGE SCALE GENOMIC DNA]</scope>
    <source>
        <strain evidence="3">albino</strain>
    </source>
</reference>
<protein>
    <recommendedName>
        <fullName evidence="1">NAD(P)-binding domain-containing protein</fullName>
    </recommendedName>
</protein>
<proteinExistence type="predicted"/>
<feature type="domain" description="NAD(P)-binding" evidence="1">
    <location>
        <begin position="7"/>
        <end position="206"/>
    </location>
</feature>
<dbReference type="OrthoDB" id="3535423at2759"/>
<evidence type="ECO:0000259" key="1">
    <source>
        <dbReference type="Pfam" id="PF13460"/>
    </source>
</evidence>
<dbReference type="InterPro" id="IPR016040">
    <property type="entry name" value="NAD(P)-bd_dom"/>
</dbReference>
<name>A0A517LK02_9PEZI</name>
<dbReference type="Pfam" id="PF13460">
    <property type="entry name" value="NAD_binding_10"/>
    <property type="match status" value="1"/>
</dbReference>
<feature type="non-terminal residue" evidence="2">
    <location>
        <position position="222"/>
    </location>
</feature>
<dbReference type="PANTHER" id="PTHR14097">
    <property type="entry name" value="OXIDOREDUCTASE HTATIP2"/>
    <property type="match status" value="1"/>
</dbReference>
<evidence type="ECO:0000313" key="2">
    <source>
        <dbReference type="EMBL" id="QDS75959.1"/>
    </source>
</evidence>
<organism evidence="2 3">
    <name type="scientific">Venturia effusa</name>
    <dbReference type="NCBI Taxonomy" id="50376"/>
    <lineage>
        <taxon>Eukaryota</taxon>
        <taxon>Fungi</taxon>
        <taxon>Dikarya</taxon>
        <taxon>Ascomycota</taxon>
        <taxon>Pezizomycotina</taxon>
        <taxon>Dothideomycetes</taxon>
        <taxon>Pleosporomycetidae</taxon>
        <taxon>Venturiales</taxon>
        <taxon>Venturiaceae</taxon>
        <taxon>Venturia</taxon>
    </lineage>
</organism>
<dbReference type="SUPFAM" id="SSF51735">
    <property type="entry name" value="NAD(P)-binding Rossmann-fold domains"/>
    <property type="match status" value="1"/>
</dbReference>
<dbReference type="EMBL" id="CP042198">
    <property type="protein sequence ID" value="QDS75959.1"/>
    <property type="molecule type" value="Genomic_DNA"/>
</dbReference>
<dbReference type="AlphaFoldDB" id="A0A517LK02"/>